<evidence type="ECO:0000256" key="1">
    <source>
        <dbReference type="SAM" id="Phobius"/>
    </source>
</evidence>
<protein>
    <submittedName>
        <fullName evidence="2">Uncharacterized protein</fullName>
    </submittedName>
</protein>
<keyword evidence="1" id="KW-0472">Membrane</keyword>
<dbReference type="Proteomes" id="UP000639606">
    <property type="component" value="Unassembled WGS sequence"/>
</dbReference>
<feature type="transmembrane region" description="Helical" evidence="1">
    <location>
        <begin position="41"/>
        <end position="62"/>
    </location>
</feature>
<organism evidence="2 3">
    <name type="scientific">Saccharothrix coeruleofusca</name>
    <dbReference type="NCBI Taxonomy" id="33919"/>
    <lineage>
        <taxon>Bacteria</taxon>
        <taxon>Bacillati</taxon>
        <taxon>Actinomycetota</taxon>
        <taxon>Actinomycetes</taxon>
        <taxon>Pseudonocardiales</taxon>
        <taxon>Pseudonocardiaceae</taxon>
        <taxon>Saccharothrix</taxon>
    </lineage>
</organism>
<sequence>MLRRGITRDAPLDVVAGALLVGVLALAAVASRVRPAGSARWFLRLSAGAVVAAGALTTARLLL</sequence>
<keyword evidence="1" id="KW-0812">Transmembrane</keyword>
<name>A0A918ARS9_9PSEU</name>
<dbReference type="EMBL" id="BMRG01000016">
    <property type="protein sequence ID" value="GGP76691.1"/>
    <property type="molecule type" value="Genomic_DNA"/>
</dbReference>
<reference evidence="2" key="1">
    <citation type="journal article" date="2014" name="Int. J. Syst. Evol. Microbiol.">
        <title>Complete genome sequence of Corynebacterium casei LMG S-19264T (=DSM 44701T), isolated from a smear-ripened cheese.</title>
        <authorList>
            <consortium name="US DOE Joint Genome Institute (JGI-PGF)"/>
            <person name="Walter F."/>
            <person name="Albersmeier A."/>
            <person name="Kalinowski J."/>
            <person name="Ruckert C."/>
        </authorList>
    </citation>
    <scope>NUCLEOTIDE SEQUENCE</scope>
    <source>
        <strain evidence="2">JCM 3313</strain>
    </source>
</reference>
<feature type="transmembrane region" description="Helical" evidence="1">
    <location>
        <begin position="12"/>
        <end position="29"/>
    </location>
</feature>
<proteinExistence type="predicted"/>
<keyword evidence="3" id="KW-1185">Reference proteome</keyword>
<evidence type="ECO:0000313" key="2">
    <source>
        <dbReference type="EMBL" id="GGP76691.1"/>
    </source>
</evidence>
<dbReference type="AlphaFoldDB" id="A0A918ARS9"/>
<keyword evidence="1" id="KW-1133">Transmembrane helix</keyword>
<accession>A0A918ARS9</accession>
<evidence type="ECO:0000313" key="3">
    <source>
        <dbReference type="Proteomes" id="UP000639606"/>
    </source>
</evidence>
<gene>
    <name evidence="2" type="ORF">GCM10010185_58060</name>
</gene>
<reference evidence="2" key="2">
    <citation type="submission" date="2020-09" db="EMBL/GenBank/DDBJ databases">
        <authorList>
            <person name="Sun Q."/>
            <person name="Ohkuma M."/>
        </authorList>
    </citation>
    <scope>NUCLEOTIDE SEQUENCE</scope>
    <source>
        <strain evidence="2">JCM 3313</strain>
    </source>
</reference>
<comment type="caution">
    <text evidence="2">The sequence shown here is derived from an EMBL/GenBank/DDBJ whole genome shotgun (WGS) entry which is preliminary data.</text>
</comment>